<dbReference type="AlphaFoldDB" id="A0A3Q3B4P4"/>
<sequence>MHNQKEIKKGEEITSVVSRAKDFSPDLDWFGPDDSNSQRAGFISAEKTHFSQDQDCVSPIVTKDRICDNTDNVNDRDAAIHAGSTSEANCSSMHVPSSIEMKISPTEKMAPNCPALNDTSDSLTNDSNEKNKSVSSNPESSSKLNASGTNTDACQEMESPPEMKTLNFSPNHSGDHSVTSNSLSTNIKDITPSEMNQKDSENESSKSSLEIQMESSSSAEKKTVQYQCSECDKSFTDGLLLISHLEDHGREEQEKKQNICSMCGKMCSSQGNLEKHMRIHVINQKFSCAHCSKVFPTMSDLEKHKTSHDPNKPFFCKLCQQRFWTRPELCDHYRREHADDVFYCQFCSKVYPVKKSDEDENEDSDSDSDSAPYFPCHVCGKTFPTSESLEDHQLCHLGEKPHECAECGKCFFHASQLQQHRRMHKSEFQCQTCGRGFVSLFALRTHKHTHGKSRQYRCSKCHLFFTGPTQLAEHMSTHREETLG</sequence>
<dbReference type="Ensembl" id="ENSKMAT00000019341.1">
    <property type="protein sequence ID" value="ENSKMAP00000019079.1"/>
    <property type="gene ID" value="ENSKMAG00000014184.1"/>
</dbReference>
<comment type="similarity">
    <text evidence="1">Belongs to the krueppel C2H2-type zinc-finger protein family.</text>
</comment>
<dbReference type="PROSITE" id="PS50157">
    <property type="entry name" value="ZINC_FINGER_C2H2_2"/>
    <property type="match status" value="8"/>
</dbReference>
<dbReference type="GO" id="GO:0008270">
    <property type="term" value="F:zinc ion binding"/>
    <property type="evidence" value="ECO:0007669"/>
    <property type="project" value="UniProtKB-KW"/>
</dbReference>
<evidence type="ECO:0000313" key="11">
    <source>
        <dbReference type="Proteomes" id="UP000264800"/>
    </source>
</evidence>
<feature type="domain" description="C2H2-type" evidence="9">
    <location>
        <begin position="226"/>
        <end position="253"/>
    </location>
</feature>
<keyword evidence="4 7" id="KW-0863">Zinc-finger</keyword>
<feature type="domain" description="C2H2-type" evidence="9">
    <location>
        <begin position="402"/>
        <end position="429"/>
    </location>
</feature>
<organism evidence="10 11">
    <name type="scientific">Kryptolebias marmoratus</name>
    <name type="common">Mangrove killifish</name>
    <name type="synonym">Rivulus marmoratus</name>
    <dbReference type="NCBI Taxonomy" id="37003"/>
    <lineage>
        <taxon>Eukaryota</taxon>
        <taxon>Metazoa</taxon>
        <taxon>Chordata</taxon>
        <taxon>Craniata</taxon>
        <taxon>Vertebrata</taxon>
        <taxon>Euteleostomi</taxon>
        <taxon>Actinopterygii</taxon>
        <taxon>Neopterygii</taxon>
        <taxon>Teleostei</taxon>
        <taxon>Neoteleostei</taxon>
        <taxon>Acanthomorphata</taxon>
        <taxon>Ovalentaria</taxon>
        <taxon>Atherinomorphae</taxon>
        <taxon>Cyprinodontiformes</taxon>
        <taxon>Rivulidae</taxon>
        <taxon>Kryptolebias</taxon>
    </lineage>
</organism>
<dbReference type="PROSITE" id="PS00028">
    <property type="entry name" value="ZINC_FINGER_C2H2_1"/>
    <property type="match status" value="8"/>
</dbReference>
<feature type="region of interest" description="Disordered" evidence="8">
    <location>
        <begin position="81"/>
        <end position="219"/>
    </location>
</feature>
<evidence type="ECO:0000256" key="4">
    <source>
        <dbReference type="ARBA" id="ARBA00022771"/>
    </source>
</evidence>
<dbReference type="InterPro" id="IPR036236">
    <property type="entry name" value="Znf_C2H2_sf"/>
</dbReference>
<dbReference type="SUPFAM" id="SSF57667">
    <property type="entry name" value="beta-beta-alpha zinc fingers"/>
    <property type="match status" value="4"/>
</dbReference>
<reference evidence="10" key="1">
    <citation type="submission" date="2025-08" db="UniProtKB">
        <authorList>
            <consortium name="Ensembl"/>
        </authorList>
    </citation>
    <scope>IDENTIFICATION</scope>
</reference>
<feature type="compositionally biased region" description="Low complexity" evidence="8">
    <location>
        <begin position="205"/>
        <end position="218"/>
    </location>
</feature>
<dbReference type="InterPro" id="IPR050826">
    <property type="entry name" value="Krueppel_C2H2_ZnFinger"/>
</dbReference>
<evidence type="ECO:0000256" key="6">
    <source>
        <dbReference type="ARBA" id="ARBA00023242"/>
    </source>
</evidence>
<feature type="compositionally biased region" description="Polar residues" evidence="8">
    <location>
        <begin position="166"/>
        <end position="188"/>
    </location>
</feature>
<keyword evidence="11" id="KW-1185">Reference proteome</keyword>
<dbReference type="Pfam" id="PF13912">
    <property type="entry name" value="zf-C2H2_6"/>
    <property type="match status" value="2"/>
</dbReference>
<accession>A0A3Q3B4P4</accession>
<feature type="domain" description="C2H2-type" evidence="9">
    <location>
        <begin position="374"/>
        <end position="401"/>
    </location>
</feature>
<evidence type="ECO:0000256" key="5">
    <source>
        <dbReference type="ARBA" id="ARBA00022833"/>
    </source>
</evidence>
<reference evidence="10" key="2">
    <citation type="submission" date="2025-09" db="UniProtKB">
        <authorList>
            <consortium name="Ensembl"/>
        </authorList>
    </citation>
    <scope>IDENTIFICATION</scope>
</reference>
<dbReference type="OMA" id="RIHVINQ"/>
<feature type="domain" description="C2H2-type" evidence="9">
    <location>
        <begin position="428"/>
        <end position="455"/>
    </location>
</feature>
<keyword evidence="5" id="KW-0862">Zinc</keyword>
<feature type="domain" description="C2H2-type" evidence="9">
    <location>
        <begin position="286"/>
        <end position="313"/>
    </location>
</feature>
<dbReference type="PANTHER" id="PTHR24377">
    <property type="entry name" value="IP01015P-RELATED"/>
    <property type="match status" value="1"/>
</dbReference>
<evidence type="ECO:0000256" key="3">
    <source>
        <dbReference type="ARBA" id="ARBA00022737"/>
    </source>
</evidence>
<dbReference type="Pfam" id="PF00096">
    <property type="entry name" value="zf-C2H2"/>
    <property type="match status" value="5"/>
</dbReference>
<name>A0A3Q3B4P4_KRYMA</name>
<evidence type="ECO:0000256" key="7">
    <source>
        <dbReference type="PROSITE-ProRule" id="PRU00042"/>
    </source>
</evidence>
<feature type="domain" description="C2H2-type" evidence="9">
    <location>
        <begin position="258"/>
        <end position="285"/>
    </location>
</feature>
<evidence type="ECO:0000256" key="1">
    <source>
        <dbReference type="ARBA" id="ARBA00006991"/>
    </source>
</evidence>
<keyword evidence="3" id="KW-0677">Repeat</keyword>
<dbReference type="Proteomes" id="UP000264800">
    <property type="component" value="Unplaced"/>
</dbReference>
<feature type="domain" description="C2H2-type" evidence="9">
    <location>
        <begin position="314"/>
        <end position="342"/>
    </location>
</feature>
<keyword evidence="6" id="KW-0539">Nucleus</keyword>
<feature type="domain" description="C2H2-type" evidence="9">
    <location>
        <begin position="456"/>
        <end position="483"/>
    </location>
</feature>
<evidence type="ECO:0000256" key="8">
    <source>
        <dbReference type="SAM" id="MobiDB-lite"/>
    </source>
</evidence>
<evidence type="ECO:0000259" key="9">
    <source>
        <dbReference type="PROSITE" id="PS50157"/>
    </source>
</evidence>
<keyword evidence="2" id="KW-0479">Metal-binding</keyword>
<dbReference type="FunFam" id="3.30.160.60:FF:000135">
    <property type="entry name" value="Zinc finger protein 358"/>
    <property type="match status" value="1"/>
</dbReference>
<protein>
    <recommendedName>
        <fullName evidence="9">C2H2-type domain-containing protein</fullName>
    </recommendedName>
</protein>
<feature type="compositionally biased region" description="Low complexity" evidence="8">
    <location>
        <begin position="133"/>
        <end position="147"/>
    </location>
</feature>
<dbReference type="InterPro" id="IPR013087">
    <property type="entry name" value="Znf_C2H2_type"/>
</dbReference>
<dbReference type="SMART" id="SM00355">
    <property type="entry name" value="ZnF_C2H2"/>
    <property type="match status" value="8"/>
</dbReference>
<evidence type="ECO:0000256" key="2">
    <source>
        <dbReference type="ARBA" id="ARBA00022723"/>
    </source>
</evidence>
<dbReference type="Gene3D" id="3.30.160.60">
    <property type="entry name" value="Classic Zinc Finger"/>
    <property type="match status" value="6"/>
</dbReference>
<evidence type="ECO:0000313" key="10">
    <source>
        <dbReference type="Ensembl" id="ENSKMAP00000019079.1"/>
    </source>
</evidence>
<feature type="compositionally biased region" description="Polar residues" evidence="8">
    <location>
        <begin position="83"/>
        <end position="95"/>
    </location>
</feature>
<proteinExistence type="inferred from homology"/>
<dbReference type="GeneTree" id="ENSGT01150000286939"/>